<dbReference type="GO" id="GO:0016020">
    <property type="term" value="C:membrane"/>
    <property type="evidence" value="ECO:0007669"/>
    <property type="project" value="UniProtKB-SubCell"/>
</dbReference>
<dbReference type="Proteomes" id="UP001150266">
    <property type="component" value="Unassembled WGS sequence"/>
</dbReference>
<dbReference type="PANTHER" id="PTHR13353:SF5">
    <property type="entry name" value="TRANSMEMBRANE PROTEIN 19"/>
    <property type="match status" value="1"/>
</dbReference>
<evidence type="ECO:0000256" key="1">
    <source>
        <dbReference type="ARBA" id="ARBA00004141"/>
    </source>
</evidence>
<reference evidence="7" key="1">
    <citation type="submission" date="2022-08" db="EMBL/GenBank/DDBJ databases">
        <title>A Global Phylogenomic Analysis of the Shiitake Genus Lentinula.</title>
        <authorList>
            <consortium name="DOE Joint Genome Institute"/>
            <person name="Sierra-Patev S."/>
            <person name="Min B."/>
            <person name="Naranjo-Ortiz M."/>
            <person name="Looney B."/>
            <person name="Konkel Z."/>
            <person name="Slot J.C."/>
            <person name="Sakamoto Y."/>
            <person name="Steenwyk J.L."/>
            <person name="Rokas A."/>
            <person name="Carro J."/>
            <person name="Camarero S."/>
            <person name="Ferreira P."/>
            <person name="Molpeceres G."/>
            <person name="Ruiz-Duenas F.J."/>
            <person name="Serrano A."/>
            <person name="Henrissat B."/>
            <person name="Drula E."/>
            <person name="Hughes K.W."/>
            <person name="Mata J.L."/>
            <person name="Ishikawa N.K."/>
            <person name="Vargas-Isla R."/>
            <person name="Ushijima S."/>
            <person name="Smith C.A."/>
            <person name="Ahrendt S."/>
            <person name="Andreopoulos W."/>
            <person name="He G."/>
            <person name="Labutti K."/>
            <person name="Lipzen A."/>
            <person name="Ng V."/>
            <person name="Riley R."/>
            <person name="Sandor L."/>
            <person name="Barry K."/>
            <person name="Martinez A.T."/>
            <person name="Xiao Y."/>
            <person name="Gibbons J.G."/>
            <person name="Terashima K."/>
            <person name="Grigoriev I.V."/>
            <person name="Hibbett D.S."/>
        </authorList>
    </citation>
    <scope>NUCLEOTIDE SEQUENCE</scope>
    <source>
        <strain evidence="7">JLM2183</strain>
    </source>
</reference>
<evidence type="ECO:0000256" key="3">
    <source>
        <dbReference type="ARBA" id="ARBA00022692"/>
    </source>
</evidence>
<keyword evidence="8" id="KW-1185">Reference proteome</keyword>
<feature type="transmembrane region" description="Helical" evidence="6">
    <location>
        <begin position="32"/>
        <end position="60"/>
    </location>
</feature>
<organism evidence="7 8">
    <name type="scientific">Lentinula aciculospora</name>
    <dbReference type="NCBI Taxonomy" id="153920"/>
    <lineage>
        <taxon>Eukaryota</taxon>
        <taxon>Fungi</taxon>
        <taxon>Dikarya</taxon>
        <taxon>Basidiomycota</taxon>
        <taxon>Agaricomycotina</taxon>
        <taxon>Agaricomycetes</taxon>
        <taxon>Agaricomycetidae</taxon>
        <taxon>Agaricales</taxon>
        <taxon>Marasmiineae</taxon>
        <taxon>Omphalotaceae</taxon>
        <taxon>Lentinula</taxon>
    </lineage>
</organism>
<comment type="subcellular location">
    <subcellularLocation>
        <location evidence="1">Membrane</location>
        <topology evidence="1">Multi-pass membrane protein</topology>
    </subcellularLocation>
</comment>
<gene>
    <name evidence="7" type="ORF">J3R30DRAFT_3821000</name>
</gene>
<keyword evidence="5 6" id="KW-0472">Membrane</keyword>
<comment type="similarity">
    <text evidence="2">Belongs to the TMEM19 family.</text>
</comment>
<evidence type="ECO:0000256" key="4">
    <source>
        <dbReference type="ARBA" id="ARBA00022989"/>
    </source>
</evidence>
<feature type="transmembrane region" description="Helical" evidence="6">
    <location>
        <begin position="91"/>
        <end position="109"/>
    </location>
</feature>
<evidence type="ECO:0000256" key="2">
    <source>
        <dbReference type="ARBA" id="ARBA00009012"/>
    </source>
</evidence>
<dbReference type="OrthoDB" id="30881at2759"/>
<keyword evidence="4 6" id="KW-1133">Transmembrane helix</keyword>
<keyword evidence="3 6" id="KW-0812">Transmembrane</keyword>
<evidence type="ECO:0000256" key="6">
    <source>
        <dbReference type="SAM" id="Phobius"/>
    </source>
</evidence>
<evidence type="ECO:0000313" key="7">
    <source>
        <dbReference type="EMBL" id="KAJ4486343.1"/>
    </source>
</evidence>
<protein>
    <submittedName>
        <fullName evidence="7">Integral membrane protein DUF92-domain-containing protein</fullName>
    </submittedName>
</protein>
<evidence type="ECO:0000256" key="5">
    <source>
        <dbReference type="ARBA" id="ARBA00023136"/>
    </source>
</evidence>
<proteinExistence type="inferred from homology"/>
<dbReference type="AlphaFoldDB" id="A0A9W9AQ38"/>
<dbReference type="Pfam" id="PF01940">
    <property type="entry name" value="DUF92"/>
    <property type="match status" value="1"/>
</dbReference>
<dbReference type="InterPro" id="IPR002794">
    <property type="entry name" value="DUF92_TMEM19"/>
</dbReference>
<evidence type="ECO:0000313" key="8">
    <source>
        <dbReference type="Proteomes" id="UP001150266"/>
    </source>
</evidence>
<comment type="caution">
    <text evidence="7">The sequence shown here is derived from an EMBL/GenBank/DDBJ whole genome shotgun (WGS) entry which is preliminary data.</text>
</comment>
<feature type="transmembrane region" description="Helical" evidence="6">
    <location>
        <begin position="212"/>
        <end position="235"/>
    </location>
</feature>
<dbReference type="PANTHER" id="PTHR13353">
    <property type="entry name" value="TRANSMEMBRANE PROTEIN 19"/>
    <property type="match status" value="1"/>
</dbReference>
<name>A0A9W9AQ38_9AGAR</name>
<sequence>MSRLESVPLIPLLFAALLSGHGLRKKSLSPGGAASAFIVGLLMMAGGVKVFGVSLIVFYLTGSRATKFGKQRKAQFEDGYHEAGYRSGWQVLSNSFAAFVACVLWNTFFSQRSLQASLVSLLGTNFNDSLAKIFGLQTRELSEYGDGSSWCPIDQNIAGGWSRVFIFATLGHFGCCLGDTLASELGILSHSKPILITTLKPVPPGTNGGMSVGGTLASIFGGVIMGFTMSVCLVLESSKCRIHWTSILPTMIFWGAMAGGTGSLLDSLLGATVQQTKFSERKKLILQDESKTTGPIKVISGMDLLTNNQVNVVSSVFTSIWLSLV</sequence>
<feature type="transmembrane region" description="Helical" evidence="6">
    <location>
        <begin position="247"/>
        <end position="265"/>
    </location>
</feature>
<dbReference type="EMBL" id="JAOTPV010000003">
    <property type="protein sequence ID" value="KAJ4486343.1"/>
    <property type="molecule type" value="Genomic_DNA"/>
</dbReference>
<accession>A0A9W9AQ38</accession>